<comment type="caution">
    <text evidence="1">The sequence shown here is derived from an EMBL/GenBank/DDBJ whole genome shotgun (WGS) entry which is preliminary data.</text>
</comment>
<dbReference type="Proteomes" id="UP000838756">
    <property type="component" value="Unassembled WGS sequence"/>
</dbReference>
<dbReference type="EMBL" id="CAKXAJ010026350">
    <property type="protein sequence ID" value="CAH2267350.1"/>
    <property type="molecule type" value="Genomic_DNA"/>
</dbReference>
<proteinExistence type="predicted"/>
<keyword evidence="2" id="KW-1185">Reference proteome</keyword>
<reference evidence="1" key="1">
    <citation type="submission" date="2022-03" db="EMBL/GenBank/DDBJ databases">
        <authorList>
            <person name="Lindestad O."/>
        </authorList>
    </citation>
    <scope>NUCLEOTIDE SEQUENCE</scope>
</reference>
<accession>A0A8S4SJC3</accession>
<gene>
    <name evidence="1" type="primary">jg27533</name>
    <name evidence="1" type="ORF">PAEG_LOCUS25905</name>
</gene>
<protein>
    <submittedName>
        <fullName evidence="1">Jg27533 protein</fullName>
    </submittedName>
</protein>
<sequence length="115" mass="12725">MPLKSIRPFIHYNPGLSGVSRDDGKRPDRLMLVPWERELVFLWDARCVDTLALSHFRETALRPGAPAERAENSERLTVQLAQEELPPCLFLPLSIIVAMLCSGVKGDVAGVITGT</sequence>
<evidence type="ECO:0000313" key="1">
    <source>
        <dbReference type="EMBL" id="CAH2267350.1"/>
    </source>
</evidence>
<evidence type="ECO:0000313" key="2">
    <source>
        <dbReference type="Proteomes" id="UP000838756"/>
    </source>
</evidence>
<dbReference type="AlphaFoldDB" id="A0A8S4SJC3"/>
<dbReference type="OrthoDB" id="7513247at2759"/>
<name>A0A8S4SJC3_9NEOP</name>
<organism evidence="1 2">
    <name type="scientific">Pararge aegeria aegeria</name>
    <dbReference type="NCBI Taxonomy" id="348720"/>
    <lineage>
        <taxon>Eukaryota</taxon>
        <taxon>Metazoa</taxon>
        <taxon>Ecdysozoa</taxon>
        <taxon>Arthropoda</taxon>
        <taxon>Hexapoda</taxon>
        <taxon>Insecta</taxon>
        <taxon>Pterygota</taxon>
        <taxon>Neoptera</taxon>
        <taxon>Endopterygota</taxon>
        <taxon>Lepidoptera</taxon>
        <taxon>Glossata</taxon>
        <taxon>Ditrysia</taxon>
        <taxon>Papilionoidea</taxon>
        <taxon>Nymphalidae</taxon>
        <taxon>Satyrinae</taxon>
        <taxon>Satyrini</taxon>
        <taxon>Parargina</taxon>
        <taxon>Pararge</taxon>
    </lineage>
</organism>